<feature type="transmembrane region" description="Helical" evidence="1">
    <location>
        <begin position="12"/>
        <end position="32"/>
    </location>
</feature>
<keyword evidence="1" id="KW-0812">Transmembrane</keyword>
<protein>
    <submittedName>
        <fullName evidence="2">Uncharacterized protein</fullName>
    </submittedName>
</protein>
<reference evidence="2" key="1">
    <citation type="submission" date="2023-10" db="EMBL/GenBank/DDBJ databases">
        <title>Genome assemblies of two species of porcelain crab, Petrolisthes cinctipes and Petrolisthes manimaculis (Anomura: Porcellanidae).</title>
        <authorList>
            <person name="Angst P."/>
        </authorList>
    </citation>
    <scope>NUCLEOTIDE SEQUENCE</scope>
    <source>
        <strain evidence="2">PB745_01</strain>
        <tissue evidence="2">Gill</tissue>
    </source>
</reference>
<accession>A0AAE1K9P4</accession>
<dbReference type="EMBL" id="JAWQEG010003147">
    <property type="protein sequence ID" value="KAK3867712.1"/>
    <property type="molecule type" value="Genomic_DNA"/>
</dbReference>
<evidence type="ECO:0000313" key="2">
    <source>
        <dbReference type="EMBL" id="KAK3867712.1"/>
    </source>
</evidence>
<gene>
    <name evidence="2" type="ORF">Pcinc_026859</name>
</gene>
<proteinExistence type="predicted"/>
<dbReference type="Proteomes" id="UP001286313">
    <property type="component" value="Unassembled WGS sequence"/>
</dbReference>
<keyword evidence="1" id="KW-1133">Transmembrane helix</keyword>
<sequence length="77" mass="8435">MKFRGLKIRGDLLLWLSENSGTFVFAVILALGKFGDSKFGAVAKSDSYSLGVTTTTTTTTRNTPHHPSYDVTIYTQC</sequence>
<organism evidence="2 3">
    <name type="scientific">Petrolisthes cinctipes</name>
    <name type="common">Flat porcelain crab</name>
    <dbReference type="NCBI Taxonomy" id="88211"/>
    <lineage>
        <taxon>Eukaryota</taxon>
        <taxon>Metazoa</taxon>
        <taxon>Ecdysozoa</taxon>
        <taxon>Arthropoda</taxon>
        <taxon>Crustacea</taxon>
        <taxon>Multicrustacea</taxon>
        <taxon>Malacostraca</taxon>
        <taxon>Eumalacostraca</taxon>
        <taxon>Eucarida</taxon>
        <taxon>Decapoda</taxon>
        <taxon>Pleocyemata</taxon>
        <taxon>Anomura</taxon>
        <taxon>Galatheoidea</taxon>
        <taxon>Porcellanidae</taxon>
        <taxon>Petrolisthes</taxon>
    </lineage>
</organism>
<keyword evidence="1" id="KW-0472">Membrane</keyword>
<name>A0AAE1K9P4_PETCI</name>
<evidence type="ECO:0000313" key="3">
    <source>
        <dbReference type="Proteomes" id="UP001286313"/>
    </source>
</evidence>
<comment type="caution">
    <text evidence="2">The sequence shown here is derived from an EMBL/GenBank/DDBJ whole genome shotgun (WGS) entry which is preliminary data.</text>
</comment>
<evidence type="ECO:0000256" key="1">
    <source>
        <dbReference type="SAM" id="Phobius"/>
    </source>
</evidence>
<dbReference type="AlphaFoldDB" id="A0AAE1K9P4"/>
<keyword evidence="3" id="KW-1185">Reference proteome</keyword>